<evidence type="ECO:0000256" key="3">
    <source>
        <dbReference type="ARBA" id="ARBA00022989"/>
    </source>
</evidence>
<dbReference type="Proteomes" id="UP001558652">
    <property type="component" value="Unassembled WGS sequence"/>
</dbReference>
<keyword evidence="2 5" id="KW-0812">Transmembrane</keyword>
<keyword evidence="3 5" id="KW-1133">Transmembrane helix</keyword>
<sequence length="99" mass="11158">MVDAKEEPEFDWLQFRRASDELNPETFSEKLMRRTKENPFVPIGALLTVGCLSMGLYSFRRGEKRMSQLMMRGRILAQGFTVAALIGGVALTAMKTNAK</sequence>
<comment type="subcellular location">
    <subcellularLocation>
        <location evidence="1">Mitochondrion membrane</location>
    </subcellularLocation>
</comment>
<gene>
    <name evidence="7" type="ORF">AAG570_003142</name>
</gene>
<dbReference type="PANTHER" id="PTHR12297:SF18">
    <property type="entry name" value="HIG1 DOMAIN FAMILY MEMBER 2A"/>
    <property type="match status" value="1"/>
</dbReference>
<evidence type="ECO:0000256" key="2">
    <source>
        <dbReference type="ARBA" id="ARBA00022692"/>
    </source>
</evidence>
<dbReference type="GO" id="GO:0031966">
    <property type="term" value="C:mitochondrial membrane"/>
    <property type="evidence" value="ECO:0007669"/>
    <property type="project" value="UniProtKB-SubCell"/>
</dbReference>
<evidence type="ECO:0000256" key="5">
    <source>
        <dbReference type="SAM" id="Phobius"/>
    </source>
</evidence>
<organism evidence="7 8">
    <name type="scientific">Ranatra chinensis</name>
    <dbReference type="NCBI Taxonomy" id="642074"/>
    <lineage>
        <taxon>Eukaryota</taxon>
        <taxon>Metazoa</taxon>
        <taxon>Ecdysozoa</taxon>
        <taxon>Arthropoda</taxon>
        <taxon>Hexapoda</taxon>
        <taxon>Insecta</taxon>
        <taxon>Pterygota</taxon>
        <taxon>Neoptera</taxon>
        <taxon>Paraneoptera</taxon>
        <taxon>Hemiptera</taxon>
        <taxon>Heteroptera</taxon>
        <taxon>Panheteroptera</taxon>
        <taxon>Nepomorpha</taxon>
        <taxon>Nepidae</taxon>
        <taxon>Ranatrinae</taxon>
        <taxon>Ranatra</taxon>
    </lineage>
</organism>
<feature type="transmembrane region" description="Helical" evidence="5">
    <location>
        <begin position="75"/>
        <end position="94"/>
    </location>
</feature>
<dbReference type="InterPro" id="IPR007667">
    <property type="entry name" value="Hypoxia_induced_domain"/>
</dbReference>
<dbReference type="InterPro" id="IPR050355">
    <property type="entry name" value="RCF1"/>
</dbReference>
<feature type="domain" description="HIG1" evidence="6">
    <location>
        <begin position="12"/>
        <end position="99"/>
    </location>
</feature>
<reference evidence="7 8" key="1">
    <citation type="submission" date="2024-07" db="EMBL/GenBank/DDBJ databases">
        <title>Chromosome-level genome assembly of the water stick insect Ranatra chinensis (Heteroptera: Nepidae).</title>
        <authorList>
            <person name="Liu X."/>
        </authorList>
    </citation>
    <scope>NUCLEOTIDE SEQUENCE [LARGE SCALE GENOMIC DNA]</scope>
    <source>
        <strain evidence="7">Cailab_2021Rc</strain>
        <tissue evidence="7">Muscle</tissue>
    </source>
</reference>
<name>A0ABD0Y5Y9_9HEMI</name>
<evidence type="ECO:0000256" key="1">
    <source>
        <dbReference type="ARBA" id="ARBA00004325"/>
    </source>
</evidence>
<evidence type="ECO:0000256" key="4">
    <source>
        <dbReference type="ARBA" id="ARBA00023136"/>
    </source>
</evidence>
<comment type="caution">
    <text evidence="7">The sequence shown here is derived from an EMBL/GenBank/DDBJ whole genome shotgun (WGS) entry which is preliminary data.</text>
</comment>
<keyword evidence="4 5" id="KW-0472">Membrane</keyword>
<dbReference type="PANTHER" id="PTHR12297">
    <property type="entry name" value="HYPOXIA-INDUCBILE GENE 1 HIG1 -RELATED"/>
    <property type="match status" value="1"/>
</dbReference>
<dbReference type="PROSITE" id="PS51503">
    <property type="entry name" value="HIG1"/>
    <property type="match status" value="1"/>
</dbReference>
<evidence type="ECO:0000259" key="6">
    <source>
        <dbReference type="PROSITE" id="PS51503"/>
    </source>
</evidence>
<feature type="transmembrane region" description="Helical" evidence="5">
    <location>
        <begin position="40"/>
        <end position="59"/>
    </location>
</feature>
<accession>A0ABD0Y5Y9</accession>
<keyword evidence="8" id="KW-1185">Reference proteome</keyword>
<proteinExistence type="predicted"/>
<protein>
    <recommendedName>
        <fullName evidence="6">HIG1 domain-containing protein</fullName>
    </recommendedName>
</protein>
<dbReference type="Pfam" id="PF04588">
    <property type="entry name" value="HIG_1_N"/>
    <property type="match status" value="1"/>
</dbReference>
<dbReference type="Gene3D" id="6.10.140.1320">
    <property type="match status" value="1"/>
</dbReference>
<dbReference type="AlphaFoldDB" id="A0ABD0Y5Y9"/>
<dbReference type="EMBL" id="JBFDAA010000013">
    <property type="protein sequence ID" value="KAL1122816.1"/>
    <property type="molecule type" value="Genomic_DNA"/>
</dbReference>
<evidence type="ECO:0000313" key="8">
    <source>
        <dbReference type="Proteomes" id="UP001558652"/>
    </source>
</evidence>
<evidence type="ECO:0000313" key="7">
    <source>
        <dbReference type="EMBL" id="KAL1122816.1"/>
    </source>
</evidence>